<dbReference type="EMBL" id="SLXM01000010">
    <property type="protein sequence ID" value="TCP22980.1"/>
    <property type="molecule type" value="Genomic_DNA"/>
</dbReference>
<organism evidence="1 2">
    <name type="scientific">Tenacibaculum skagerrakense</name>
    <dbReference type="NCBI Taxonomy" id="186571"/>
    <lineage>
        <taxon>Bacteria</taxon>
        <taxon>Pseudomonadati</taxon>
        <taxon>Bacteroidota</taxon>
        <taxon>Flavobacteriia</taxon>
        <taxon>Flavobacteriales</taxon>
        <taxon>Flavobacteriaceae</taxon>
        <taxon>Tenacibaculum</taxon>
    </lineage>
</organism>
<protein>
    <submittedName>
        <fullName evidence="1">Uncharacterized protein</fullName>
    </submittedName>
</protein>
<dbReference type="AlphaFoldDB" id="A0A4R2NMX9"/>
<proteinExistence type="predicted"/>
<name>A0A4R2NMX9_9FLAO</name>
<keyword evidence="2" id="KW-1185">Reference proteome</keyword>
<dbReference type="Proteomes" id="UP000294564">
    <property type="component" value="Unassembled WGS sequence"/>
</dbReference>
<evidence type="ECO:0000313" key="1">
    <source>
        <dbReference type="EMBL" id="TCP22980.1"/>
    </source>
</evidence>
<gene>
    <name evidence="1" type="ORF">EV195_110111</name>
</gene>
<reference evidence="1 2" key="1">
    <citation type="submission" date="2019-03" db="EMBL/GenBank/DDBJ databases">
        <title>Genomic Encyclopedia of Type Strains, Phase IV (KMG-IV): sequencing the most valuable type-strain genomes for metagenomic binning, comparative biology and taxonomic classification.</title>
        <authorList>
            <person name="Goeker M."/>
        </authorList>
    </citation>
    <scope>NUCLEOTIDE SEQUENCE [LARGE SCALE GENOMIC DNA]</scope>
    <source>
        <strain evidence="1 2">DSM 14836</strain>
    </source>
</reference>
<comment type="caution">
    <text evidence="1">The sequence shown here is derived from an EMBL/GenBank/DDBJ whole genome shotgun (WGS) entry which is preliminary data.</text>
</comment>
<accession>A0A4R2NMX9</accession>
<evidence type="ECO:0000313" key="2">
    <source>
        <dbReference type="Proteomes" id="UP000294564"/>
    </source>
</evidence>
<sequence>MKNILKISSVFIACVILLTHVFTLIHSFDHSNKHSSKNISKTVTYKDSQISEKCNLCDIYLNSEIPILEEVNYSLPIVKKINNKVIFASEQFTSEVLFSKNSRAPPTLFS</sequence>